<dbReference type="GO" id="GO:0043023">
    <property type="term" value="F:ribosomal large subunit binding"/>
    <property type="evidence" value="ECO:0007669"/>
    <property type="project" value="UniProtKB-UniRule"/>
</dbReference>
<evidence type="ECO:0000256" key="2">
    <source>
        <dbReference type="ARBA" id="ARBA00022730"/>
    </source>
</evidence>
<dbReference type="PANTHER" id="PTHR15239">
    <property type="entry name" value="NUCLEAR EXPORT MEDIATOR FACTOR NEMF"/>
    <property type="match status" value="1"/>
</dbReference>
<dbReference type="RefSeq" id="WP_071453204.1">
    <property type="nucleotide sequence ID" value="NZ_CP017675.1"/>
</dbReference>
<keyword evidence="8" id="KW-1185">Reference proteome</keyword>
<dbReference type="OrthoDB" id="9766163at2"/>
<dbReference type="GO" id="GO:0019843">
    <property type="term" value="F:rRNA binding"/>
    <property type="evidence" value="ECO:0007669"/>
    <property type="project" value="UniProtKB-UniRule"/>
</dbReference>
<keyword evidence="3 5" id="KW-0694">RNA-binding</keyword>
<dbReference type="InterPro" id="IPR008532">
    <property type="entry name" value="NFACT_RNA-bd"/>
</dbReference>
<comment type="function">
    <text evidence="5">Key component of the ribosome quality control system (RQC), a ribosome-associated complex that mediates the extraction of incompletely synthesized nascent chains from stalled ribosomes and their subsequent degradation. RqcH recruits Ala-charged tRNA, and with RqcP directs the elongation of stalled nascent chains on 50S ribosomal subunits, leading to non-templated C-terminal alanine extensions (Ala tail). The Ala tail promotes nascent chain degradation. May add between 1 and at least 8 Ala residues. Binds to stalled 50S ribosomal subunits.</text>
</comment>
<dbReference type="GO" id="GO:0000049">
    <property type="term" value="F:tRNA binding"/>
    <property type="evidence" value="ECO:0007669"/>
    <property type="project" value="UniProtKB-UniRule"/>
</dbReference>
<dbReference type="EMBL" id="CP017675">
    <property type="protein sequence ID" value="APB32472.1"/>
    <property type="molecule type" value="Genomic_DNA"/>
</dbReference>
<feature type="domain" description="NFACT RNA-binding" evidence="6">
    <location>
        <begin position="463"/>
        <end position="565"/>
    </location>
</feature>
<keyword evidence="1 5" id="KW-0820">tRNA-binding</keyword>
<dbReference type="AlphaFoldDB" id="A0A1J0A957"/>
<dbReference type="Proteomes" id="UP000180235">
    <property type="component" value="Chromosome"/>
</dbReference>
<name>A0A1J0A957_9CYAN</name>
<feature type="coiled-coil region" evidence="5">
    <location>
        <begin position="293"/>
        <end position="331"/>
    </location>
</feature>
<sequence>MNPVKTSLQSCDLTTLVAVCQELRRDWVPARIERVLQTDKHHLYLGLRTLTERGWLLLSWHPQAARLHASPAPPAEPDTFTFSQQLWHQLGHLALTDLRLSNPWERVVDLHFAPRPGEPAQWHLYLEVMGRYSNAILTHPDGTILTCAHQVSAQDSRVRPLQTGTLYQFPPALTQPLPRRDEPFEHWHQRLTLIPVPLSRALIQNYRGLSMKLVREMGQVLQIDPEINVSHITFPDWQKLWSVWQTWLEVLQAATFTPGLTPQGYTVLGWGITKSYATISELLQDYYHHHLGAQILQQQVQQLGQKLQNQHKKLQQKAQVFSEKLSQVTEAESYRTQADLLMAHLHQWTPGMRMIKLADFTTAEEITIPIHPEKNALQTAQDLYKKYQKLKRAKDTVLPLLKAVNTQISYLEQIETHVQQLELAPDANAPGILAEIYSELAQQGYDLKPASYRPSSRPKTIPFLTFTTPQGYPIYVGRNNRQNEALTFTYANDYDLWFHAQEIPGSHVILRLPPGISPSTADLHTTANIAAYYSRSRHSQQVPVIYTPAQYLQRIKGQPPGTVNYRHEQVIWGEPAQAPLQQLTWQYPQEQQPQEQPKQKTRTG</sequence>
<evidence type="ECO:0000256" key="3">
    <source>
        <dbReference type="ARBA" id="ARBA00022884"/>
    </source>
</evidence>
<keyword evidence="4 5" id="KW-0648">Protein biosynthesis</keyword>
<dbReference type="InterPro" id="IPR051608">
    <property type="entry name" value="RQC_Subunit_NEMF"/>
</dbReference>
<dbReference type="Pfam" id="PF05833">
    <property type="entry name" value="NFACT_N"/>
    <property type="match status" value="1"/>
</dbReference>
<comment type="similarity">
    <text evidence="5">Belongs to the NEMF family.</text>
</comment>
<keyword evidence="5" id="KW-0175">Coiled coil</keyword>
<dbReference type="GO" id="GO:0072344">
    <property type="term" value="P:rescue of stalled ribosome"/>
    <property type="evidence" value="ECO:0007669"/>
    <property type="project" value="UniProtKB-UniRule"/>
</dbReference>
<dbReference type="Pfam" id="PF05670">
    <property type="entry name" value="NFACT-R_1"/>
    <property type="match status" value="1"/>
</dbReference>
<evidence type="ECO:0000313" key="7">
    <source>
        <dbReference type="EMBL" id="APB32472.1"/>
    </source>
</evidence>
<evidence type="ECO:0000256" key="5">
    <source>
        <dbReference type="HAMAP-Rule" id="MF_00844"/>
    </source>
</evidence>
<evidence type="ECO:0000256" key="4">
    <source>
        <dbReference type="ARBA" id="ARBA00022917"/>
    </source>
</evidence>
<evidence type="ECO:0000259" key="6">
    <source>
        <dbReference type="Pfam" id="PF05670"/>
    </source>
</evidence>
<evidence type="ECO:0000256" key="1">
    <source>
        <dbReference type="ARBA" id="ARBA00022555"/>
    </source>
</evidence>
<dbReference type="Gene3D" id="2.30.310.10">
    <property type="entry name" value="ibrinogen binding protein from staphylococcus aureus domain"/>
    <property type="match status" value="1"/>
</dbReference>
<reference evidence="7 8" key="1">
    <citation type="submission" date="2016-10" db="EMBL/GenBank/DDBJ databases">
        <title>Description of Gloeomargarita lithophora gen. nov., sp. nov., a thylakoid-bearing basal-branching cyanobacterium with intracellular carbonates, and proposal for Gloeomargaritales ord. nov.</title>
        <authorList>
            <person name="Moreira D."/>
            <person name="Tavera R."/>
            <person name="Benzerara K."/>
            <person name="Skouri-Panet F."/>
            <person name="Couradeau E."/>
            <person name="Gerard E."/>
            <person name="Loussert C."/>
            <person name="Novelo E."/>
            <person name="Zivanovic Y."/>
            <person name="Lopez-Garcia P."/>
        </authorList>
    </citation>
    <scope>NUCLEOTIDE SEQUENCE [LARGE SCALE GENOMIC DNA]</scope>
    <source>
        <strain evidence="7 8">D10</strain>
    </source>
</reference>
<dbReference type="InterPro" id="IPR043682">
    <property type="entry name" value="RqcH_bacterial"/>
</dbReference>
<proteinExistence type="inferred from homology"/>
<organism evidence="7 8">
    <name type="scientific">Gloeomargarita lithophora Alchichica-D10</name>
    <dbReference type="NCBI Taxonomy" id="1188229"/>
    <lineage>
        <taxon>Bacteria</taxon>
        <taxon>Bacillati</taxon>
        <taxon>Cyanobacteriota</taxon>
        <taxon>Cyanophyceae</taxon>
        <taxon>Gloeomargaritales</taxon>
        <taxon>Gloeomargaritaceae</taxon>
        <taxon>Gloeomargarita</taxon>
    </lineage>
</organism>
<protein>
    <recommendedName>
        <fullName evidence="5">Rqc2 homolog RqcH</fullName>
        <shortName evidence="5">RqcH</shortName>
    </recommendedName>
</protein>
<gene>
    <name evidence="5" type="primary">rqcH</name>
    <name evidence="7" type="ORF">GlitD10_0171</name>
</gene>
<dbReference type="HAMAP" id="MF_00844_B">
    <property type="entry name" value="RqcH_B"/>
    <property type="match status" value="1"/>
</dbReference>
<dbReference type="PANTHER" id="PTHR15239:SF6">
    <property type="entry name" value="RIBOSOME QUALITY CONTROL COMPLEX SUBUNIT NEMF"/>
    <property type="match status" value="1"/>
</dbReference>
<dbReference type="GO" id="GO:1990112">
    <property type="term" value="C:RQC complex"/>
    <property type="evidence" value="ECO:0007669"/>
    <property type="project" value="TreeGrafter"/>
</dbReference>
<dbReference type="STRING" id="1188229.GlitD10_0171"/>
<dbReference type="KEGG" id="glt:GlitD10_0171"/>
<accession>A0A1J0A957</accession>
<evidence type="ECO:0000313" key="8">
    <source>
        <dbReference type="Proteomes" id="UP000180235"/>
    </source>
</evidence>
<keyword evidence="2 5" id="KW-0699">rRNA-binding</keyword>
<comment type="subunit">
    <text evidence="5">Associates with stalled 50S ribosomal subunits. Binds to RqcP.</text>
</comment>